<dbReference type="EMBL" id="CP002780">
    <property type="protein sequence ID" value="AEG59062.1"/>
    <property type="molecule type" value="Genomic_DNA"/>
</dbReference>
<sequence>MIFIYNCYGGTHSSSLASAIHLNKLPQDRIPTKSEILNTDYFNKLSCKDMGRIIYRGMDEEGNKVFSLGRGTSRVLLPCLKNLIVLLQQEWNVNEKILLSNMTPTVTLPMTVGGFLSRRLRIDSIGVPLLVMGAQQAYKEIVEVVNFTKESAKTLQEPVLLLLNSRNGRTY</sequence>
<dbReference type="AlphaFoldDB" id="F6DUJ5"/>
<reference evidence="1 2" key="2">
    <citation type="journal article" date="2012" name="Stand. Genomic Sci.">
        <title>Complete genome sequence of the sulfate-reducing firmicute Desulfotomaculum ruminis type strain (DL(T)).</title>
        <authorList>
            <person name="Spring S."/>
            <person name="Visser M."/>
            <person name="Lu M."/>
            <person name="Copeland A."/>
            <person name="Lapidus A."/>
            <person name="Lucas S."/>
            <person name="Cheng J.F."/>
            <person name="Han C."/>
            <person name="Tapia R."/>
            <person name="Goodwin L.A."/>
            <person name="Pitluck S."/>
            <person name="Ivanova N."/>
            <person name="Land M."/>
            <person name="Hauser L."/>
            <person name="Larimer F."/>
            <person name="Rohde M."/>
            <person name="Goker M."/>
            <person name="Detter J.C."/>
            <person name="Kyrpides N.C."/>
            <person name="Woyke T."/>
            <person name="Schaap P.J."/>
            <person name="Plugge C.M."/>
            <person name="Muyzer G."/>
            <person name="Kuever J."/>
            <person name="Pereira I.A."/>
            <person name="Parshina S.N."/>
            <person name="Bernier-Latmani R."/>
            <person name="Stams A.J."/>
            <person name="Klenk H.P."/>
        </authorList>
    </citation>
    <scope>NUCLEOTIDE SEQUENCE [LARGE SCALE GENOMIC DNA]</scope>
    <source>
        <strain evidence="2">ATCC 23193 / DSM 2154 / NCIB 8452 / DL</strain>
    </source>
</reference>
<dbReference type="eggNOG" id="ENOG5032S9W">
    <property type="taxonomic scope" value="Bacteria"/>
</dbReference>
<dbReference type="STRING" id="696281.Desru_0780"/>
<dbReference type="Pfam" id="PF11385">
    <property type="entry name" value="DUF3189"/>
    <property type="match status" value="1"/>
</dbReference>
<dbReference type="Proteomes" id="UP000009234">
    <property type="component" value="Chromosome"/>
</dbReference>
<dbReference type="RefSeq" id="WP_013840836.1">
    <property type="nucleotide sequence ID" value="NC_015589.1"/>
</dbReference>
<dbReference type="KEGG" id="dru:Desru_0780"/>
<keyword evidence="2" id="KW-1185">Reference proteome</keyword>
<dbReference type="OrthoDB" id="1680616at2"/>
<evidence type="ECO:0000313" key="2">
    <source>
        <dbReference type="Proteomes" id="UP000009234"/>
    </source>
</evidence>
<gene>
    <name evidence="1" type="ordered locus">Desru_0780</name>
</gene>
<reference evidence="2" key="1">
    <citation type="submission" date="2011-05" db="EMBL/GenBank/DDBJ databases">
        <title>Complete sequence of Desulfotomaculum ruminis DSM 2154.</title>
        <authorList>
            <person name="Lucas S."/>
            <person name="Copeland A."/>
            <person name="Lapidus A."/>
            <person name="Cheng J.-F."/>
            <person name="Goodwin L."/>
            <person name="Pitluck S."/>
            <person name="Lu M."/>
            <person name="Detter J.C."/>
            <person name="Han C."/>
            <person name="Tapia R."/>
            <person name="Land M."/>
            <person name="Hauser L."/>
            <person name="Kyrpides N."/>
            <person name="Ivanova N."/>
            <person name="Mikhailova N."/>
            <person name="Pagani I."/>
            <person name="Stams A.J.M."/>
            <person name="Plugge C.M."/>
            <person name="Muyzer G."/>
            <person name="Kuever J."/>
            <person name="Parshina S.N."/>
            <person name="Ivanova A.E."/>
            <person name="Nazina T.N."/>
            <person name="Brambilla E."/>
            <person name="Spring S."/>
            <person name="Klenk H.-P."/>
            <person name="Woyke T."/>
        </authorList>
    </citation>
    <scope>NUCLEOTIDE SEQUENCE [LARGE SCALE GENOMIC DNA]</scope>
    <source>
        <strain evidence="2">ATCC 23193 / DSM 2154 / NCIB 8452 / DL</strain>
    </source>
</reference>
<dbReference type="HOGENOM" id="CLU_134391_0_0_9"/>
<proteinExistence type="predicted"/>
<dbReference type="InterPro" id="IPR021525">
    <property type="entry name" value="DUF3189"/>
</dbReference>
<accession>F6DUJ5</accession>
<protein>
    <submittedName>
        <fullName evidence="1">Uncharacterized protein</fullName>
    </submittedName>
</protein>
<name>F6DUJ5_DESRL</name>
<organism evidence="1 2">
    <name type="scientific">Desulforamulus ruminis (strain ATCC 23193 / DSM 2154 / NCIMB 8452 / DL)</name>
    <name type="common">Desulfotomaculum ruminis</name>
    <dbReference type="NCBI Taxonomy" id="696281"/>
    <lineage>
        <taxon>Bacteria</taxon>
        <taxon>Bacillati</taxon>
        <taxon>Bacillota</taxon>
        <taxon>Clostridia</taxon>
        <taxon>Eubacteriales</taxon>
        <taxon>Peptococcaceae</taxon>
        <taxon>Desulforamulus</taxon>
    </lineage>
</organism>
<evidence type="ECO:0000313" key="1">
    <source>
        <dbReference type="EMBL" id="AEG59062.1"/>
    </source>
</evidence>